<dbReference type="GO" id="GO:0016020">
    <property type="term" value="C:membrane"/>
    <property type="evidence" value="ECO:0007669"/>
    <property type="project" value="UniProtKB-SubCell"/>
</dbReference>
<feature type="transmembrane region" description="Helical" evidence="6">
    <location>
        <begin position="43"/>
        <end position="61"/>
    </location>
</feature>
<protein>
    <submittedName>
        <fullName evidence="8">Ligase</fullName>
    </submittedName>
</protein>
<evidence type="ECO:0000256" key="4">
    <source>
        <dbReference type="ARBA" id="ARBA00023136"/>
    </source>
</evidence>
<dbReference type="AlphaFoldDB" id="A0A0C1ZCJ5"/>
<dbReference type="PATRIC" id="fig|1229493.5.peg.552"/>
<reference evidence="8 9" key="1">
    <citation type="submission" date="2014-07" db="EMBL/GenBank/DDBJ databases">
        <title>Unique and conserved regions in Vibrio harveyi and related species in comparison with the shrimp pathogen Vibrio harveyi CAIM 1792.</title>
        <authorList>
            <person name="Espinoza-Valles I."/>
            <person name="Vora G."/>
            <person name="Leekitcharoenphon P."/>
            <person name="Ussery D."/>
            <person name="Hoj L."/>
            <person name="Gomez-Gil B."/>
        </authorList>
    </citation>
    <scope>NUCLEOTIDE SEQUENCE [LARGE SCALE GENOMIC DNA]</scope>
    <source>
        <strain evidence="9">CAIM 1854 / LMG 25443</strain>
    </source>
</reference>
<dbReference type="InterPro" id="IPR051533">
    <property type="entry name" value="WaaL-like"/>
</dbReference>
<gene>
    <name evidence="8" type="ORF">H735_07335</name>
</gene>
<comment type="subcellular location">
    <subcellularLocation>
        <location evidence="1">Membrane</location>
        <topology evidence="1">Multi-pass membrane protein</topology>
    </subcellularLocation>
</comment>
<accession>A0A0C1ZCJ5</accession>
<dbReference type="Proteomes" id="UP000031586">
    <property type="component" value="Unassembled WGS sequence"/>
</dbReference>
<feature type="domain" description="O-antigen ligase-related" evidence="7">
    <location>
        <begin position="178"/>
        <end position="337"/>
    </location>
</feature>
<comment type="caution">
    <text evidence="8">The sequence shown here is derived from an EMBL/GenBank/DDBJ whole genome shotgun (WGS) entry which is preliminary data.</text>
</comment>
<evidence type="ECO:0000256" key="2">
    <source>
        <dbReference type="ARBA" id="ARBA00022692"/>
    </source>
</evidence>
<evidence type="ECO:0000256" key="3">
    <source>
        <dbReference type="ARBA" id="ARBA00022989"/>
    </source>
</evidence>
<keyword evidence="8" id="KW-0436">Ligase</keyword>
<feature type="transmembrane region" description="Helical" evidence="6">
    <location>
        <begin position="226"/>
        <end position="246"/>
    </location>
</feature>
<evidence type="ECO:0000313" key="8">
    <source>
        <dbReference type="EMBL" id="KIF53774.1"/>
    </source>
</evidence>
<sequence>MAFTNNFAAASNRIALLAAITLALFFVPVKVRAGGVALAPSDIASLLSLGLAALVVIEGKAYKLFHPCIGFLLLFISYVFINGLLNRVPLLPLITETVQWIAILSLLGVLFAYGVFDDERVMVYLTYCLALICSLVAAWHFAQGYHSGFKLLGVSKYAFGVLCSLLYLYRDRIRAFPFLMLLAFALLLLSQERKALLGFCLLVFVDQLVIKRLIRQTISETYTWTVLIASALIVLATVSTTLYFGFDQFADKLEITEEDILFANQSEARWVSNLHRKLLLANGLDILLQHPILGVGAKMLPNYMINYFNYDELAIYTHNFILDTSIEYGLLGIALLFGGYFLFMKFCFNTLKDNRKSLLLSIYALIMVFFVAVNTTIILILLLPVMMSKKRHHSLQTEQQKQTDHHHQSELPIPPITNNQ</sequence>
<feature type="transmembrane region" description="Helical" evidence="6">
    <location>
        <begin position="175"/>
        <end position="190"/>
    </location>
</feature>
<dbReference type="RefSeq" id="WP_020194047.1">
    <property type="nucleotide sequence ID" value="NZ_BAOH01000003.1"/>
</dbReference>
<feature type="transmembrane region" description="Helical" evidence="6">
    <location>
        <begin position="68"/>
        <end position="85"/>
    </location>
</feature>
<evidence type="ECO:0000259" key="7">
    <source>
        <dbReference type="Pfam" id="PF04932"/>
    </source>
</evidence>
<evidence type="ECO:0000256" key="5">
    <source>
        <dbReference type="SAM" id="MobiDB-lite"/>
    </source>
</evidence>
<evidence type="ECO:0000256" key="1">
    <source>
        <dbReference type="ARBA" id="ARBA00004141"/>
    </source>
</evidence>
<name>A0A0C1ZCJ5_9VIBR</name>
<dbReference type="PANTHER" id="PTHR37422">
    <property type="entry name" value="TEICHURONIC ACID BIOSYNTHESIS PROTEIN TUAE"/>
    <property type="match status" value="1"/>
</dbReference>
<dbReference type="PANTHER" id="PTHR37422:SF13">
    <property type="entry name" value="LIPOPOLYSACCHARIDE BIOSYNTHESIS PROTEIN PA4999-RELATED"/>
    <property type="match status" value="1"/>
</dbReference>
<feature type="transmembrane region" description="Helical" evidence="6">
    <location>
        <begin position="196"/>
        <end position="214"/>
    </location>
</feature>
<dbReference type="GO" id="GO:0016874">
    <property type="term" value="F:ligase activity"/>
    <property type="evidence" value="ECO:0007669"/>
    <property type="project" value="UniProtKB-KW"/>
</dbReference>
<proteinExistence type="predicted"/>
<feature type="transmembrane region" description="Helical" evidence="6">
    <location>
        <begin position="360"/>
        <end position="387"/>
    </location>
</feature>
<dbReference type="Pfam" id="PF04932">
    <property type="entry name" value="Wzy_C"/>
    <property type="match status" value="1"/>
</dbReference>
<evidence type="ECO:0000313" key="9">
    <source>
        <dbReference type="Proteomes" id="UP000031586"/>
    </source>
</evidence>
<keyword evidence="3 6" id="KW-1133">Transmembrane helix</keyword>
<keyword evidence="4 6" id="KW-0472">Membrane</keyword>
<feature type="transmembrane region" description="Helical" evidence="6">
    <location>
        <begin position="123"/>
        <end position="142"/>
    </location>
</feature>
<organism evidence="8 9">
    <name type="scientific">Vibrio owensii CAIM 1854 = LMG 25443</name>
    <dbReference type="NCBI Taxonomy" id="1229493"/>
    <lineage>
        <taxon>Bacteria</taxon>
        <taxon>Pseudomonadati</taxon>
        <taxon>Pseudomonadota</taxon>
        <taxon>Gammaproteobacteria</taxon>
        <taxon>Vibrionales</taxon>
        <taxon>Vibrionaceae</taxon>
        <taxon>Vibrio</taxon>
    </lineage>
</organism>
<feature type="transmembrane region" description="Helical" evidence="6">
    <location>
        <begin position="328"/>
        <end position="348"/>
    </location>
</feature>
<keyword evidence="2 6" id="KW-0812">Transmembrane</keyword>
<evidence type="ECO:0000256" key="6">
    <source>
        <dbReference type="SAM" id="Phobius"/>
    </source>
</evidence>
<dbReference type="InterPro" id="IPR007016">
    <property type="entry name" value="O-antigen_ligase-rel_domated"/>
</dbReference>
<dbReference type="EMBL" id="JPRD01000012">
    <property type="protein sequence ID" value="KIF53774.1"/>
    <property type="molecule type" value="Genomic_DNA"/>
</dbReference>
<feature type="region of interest" description="Disordered" evidence="5">
    <location>
        <begin position="394"/>
        <end position="420"/>
    </location>
</feature>
<feature type="transmembrane region" description="Helical" evidence="6">
    <location>
        <begin position="97"/>
        <end position="116"/>
    </location>
</feature>